<dbReference type="OMA" id="VHQLNNA"/>
<evidence type="ECO:0000256" key="3">
    <source>
        <dbReference type="ARBA" id="ARBA00022448"/>
    </source>
</evidence>
<dbReference type="GO" id="GO:0007035">
    <property type="term" value="P:vacuolar acidification"/>
    <property type="evidence" value="ECO:0007669"/>
    <property type="project" value="EnsemblFungi"/>
</dbReference>
<dbReference type="GO" id="GO:0000149">
    <property type="term" value="F:SNARE binding"/>
    <property type="evidence" value="ECO:0007669"/>
    <property type="project" value="EnsemblFungi"/>
</dbReference>
<proteinExistence type="inferred from homology"/>
<dbReference type="InterPro" id="IPR036045">
    <property type="entry name" value="Sec1-like_sf"/>
</dbReference>
<organism evidence="8 9">
    <name type="scientific">Conidiobolus coronatus (strain ATCC 28846 / CBS 209.66 / NRRL 28638)</name>
    <name type="common">Delacroixia coronata</name>
    <dbReference type="NCBI Taxonomy" id="796925"/>
    <lineage>
        <taxon>Eukaryota</taxon>
        <taxon>Fungi</taxon>
        <taxon>Fungi incertae sedis</taxon>
        <taxon>Zoopagomycota</taxon>
        <taxon>Entomophthoromycotina</taxon>
        <taxon>Entomophthoromycetes</taxon>
        <taxon>Entomophthorales</taxon>
        <taxon>Ancylistaceae</taxon>
        <taxon>Conidiobolus</taxon>
    </lineage>
</organism>
<reference evidence="8 9" key="1">
    <citation type="journal article" date="2015" name="Genome Biol. Evol.">
        <title>Phylogenomic analyses indicate that early fungi evolved digesting cell walls of algal ancestors of land plants.</title>
        <authorList>
            <person name="Chang Y."/>
            <person name="Wang S."/>
            <person name="Sekimoto S."/>
            <person name="Aerts A.L."/>
            <person name="Choi C."/>
            <person name="Clum A."/>
            <person name="LaButti K.M."/>
            <person name="Lindquist E.A."/>
            <person name="Yee Ngan C."/>
            <person name="Ohm R.A."/>
            <person name="Salamov A.A."/>
            <person name="Grigoriev I.V."/>
            <person name="Spatafora J.W."/>
            <person name="Berbee M.L."/>
        </authorList>
    </citation>
    <scope>NUCLEOTIDE SEQUENCE [LARGE SCALE GENOMIC DNA]</scope>
    <source>
        <strain evidence="8 9">NRRL 28638</strain>
    </source>
</reference>
<dbReference type="InterPro" id="IPR001619">
    <property type="entry name" value="Sec1-like"/>
</dbReference>
<dbReference type="STRING" id="796925.A0A137PIS8"/>
<evidence type="ECO:0000256" key="2">
    <source>
        <dbReference type="ARBA" id="ARBA00009884"/>
    </source>
</evidence>
<dbReference type="InterPro" id="IPR043154">
    <property type="entry name" value="Sec-1-like_dom1"/>
</dbReference>
<evidence type="ECO:0000256" key="6">
    <source>
        <dbReference type="ARBA" id="ARBA00073001"/>
    </source>
</evidence>
<dbReference type="GO" id="GO:0031201">
    <property type="term" value="C:SNARE complex"/>
    <property type="evidence" value="ECO:0007669"/>
    <property type="project" value="EnsemblFungi"/>
</dbReference>
<dbReference type="Gene3D" id="3.40.50.2060">
    <property type="match status" value="1"/>
</dbReference>
<feature type="compositionally biased region" description="Low complexity" evidence="7">
    <location>
        <begin position="499"/>
        <end position="512"/>
    </location>
</feature>
<evidence type="ECO:0000256" key="5">
    <source>
        <dbReference type="ARBA" id="ARBA00023136"/>
    </source>
</evidence>
<keyword evidence="9" id="KW-1185">Reference proteome</keyword>
<comment type="subcellular location">
    <subcellularLocation>
        <location evidence="1">Endomembrane system</location>
        <topology evidence="1">Peripheral membrane protein</topology>
    </subcellularLocation>
</comment>
<dbReference type="InterPro" id="IPR043127">
    <property type="entry name" value="Sec-1-like_dom3a"/>
</dbReference>
<sequence>MDVIVTIKNYIDKMVDSVNGMKVLLLDDETTSIVSSSVTQSHLLTKEVYLVDRIDRQDSEKMRHLKCICFLRPCQESFQSLLEEIKLRRFGEYYLVFSNIIPKHYIEKLAEIDISESIKEVQEFFGDYCSVNSDLFSLNLNSLKYPIYQDNYNTSQLNWNNKTFSRSLECLTSICLSLKKKPIIRYEKSSNLTKELAFELKNQIEQENLLFKFPTTEDTSLLLILDRKSDPITPLLTQWTYQAMIHELLTINNGRVDMSKCKDQPKDLQEIVLNIDQDPFYKKNMFLNFGDLGVNIKSYVDEYQQKTKGNMHIESISDMKRFVEEYPEFRKLSGNVTKHVNLVGELSRLIETNKLLEVSQLEQSLACNESHNSDLKALISIIEDPKVKSINKLKLTILYSIKYEKHSNNSLKQLISALKKQGLMESELSLITKTLKHCGFESRQNDLFGNEINFNWGKNVFKGLKGVENVYTQHTPYLNEILESATKGKLKDTSYPFASNKQNSQNSQNTRSNNPSDIIVFIVGGCTYAEARAINQFKDNNPGVRIVLGGTNIINSEGFLKHIESIGN</sequence>
<dbReference type="GO" id="GO:0035543">
    <property type="term" value="P:positive regulation of SNARE complex assembly"/>
    <property type="evidence" value="ECO:0007669"/>
    <property type="project" value="EnsemblFungi"/>
</dbReference>
<dbReference type="Gene3D" id="3.40.50.1910">
    <property type="match status" value="1"/>
</dbReference>
<dbReference type="Pfam" id="PF00995">
    <property type="entry name" value="Sec1"/>
    <property type="match status" value="1"/>
</dbReference>
<dbReference type="OrthoDB" id="10266265at2759"/>
<dbReference type="SUPFAM" id="SSF56815">
    <property type="entry name" value="Sec1/munc18-like (SM) proteins"/>
    <property type="match status" value="1"/>
</dbReference>
<dbReference type="GO" id="GO:0006623">
    <property type="term" value="P:protein targeting to vacuole"/>
    <property type="evidence" value="ECO:0007669"/>
    <property type="project" value="EnsemblFungi"/>
</dbReference>
<dbReference type="FunFam" id="3.90.830.10:FF:000002">
    <property type="entry name" value="Vacuolar protein sorting-associated protein 45"/>
    <property type="match status" value="1"/>
</dbReference>
<dbReference type="Gene3D" id="3.90.830.10">
    <property type="entry name" value="Syntaxin Binding Protein 1, Chain A, domain 2"/>
    <property type="match status" value="1"/>
</dbReference>
<dbReference type="EMBL" id="KQ964419">
    <property type="protein sequence ID" value="KXN74885.1"/>
    <property type="molecule type" value="Genomic_DNA"/>
</dbReference>
<protein>
    <recommendedName>
        <fullName evidence="6">Vacuolar protein sorting-associated protein 45</fullName>
    </recommendedName>
</protein>
<keyword evidence="3" id="KW-0813">Transport</keyword>
<evidence type="ECO:0000313" key="9">
    <source>
        <dbReference type="Proteomes" id="UP000070444"/>
    </source>
</evidence>
<accession>A0A137PIS8</accession>
<gene>
    <name evidence="8" type="ORF">CONCODRAFT_76621</name>
</gene>
<dbReference type="Proteomes" id="UP000070444">
    <property type="component" value="Unassembled WGS sequence"/>
</dbReference>
<dbReference type="GO" id="GO:0006895">
    <property type="term" value="P:Golgi to endosome transport"/>
    <property type="evidence" value="ECO:0007669"/>
    <property type="project" value="EnsemblFungi"/>
</dbReference>
<dbReference type="GO" id="GO:0000139">
    <property type="term" value="C:Golgi membrane"/>
    <property type="evidence" value="ECO:0007669"/>
    <property type="project" value="EnsemblFungi"/>
</dbReference>
<dbReference type="InterPro" id="IPR027482">
    <property type="entry name" value="Sec1-like_dom2"/>
</dbReference>
<evidence type="ECO:0000256" key="1">
    <source>
        <dbReference type="ARBA" id="ARBA00004184"/>
    </source>
</evidence>
<dbReference type="GO" id="GO:0031410">
    <property type="term" value="C:cytoplasmic vesicle"/>
    <property type="evidence" value="ECO:0007669"/>
    <property type="project" value="UniProtKB-ARBA"/>
</dbReference>
<keyword evidence="4" id="KW-0653">Protein transport</keyword>
<evidence type="ECO:0000313" key="8">
    <source>
        <dbReference type="EMBL" id="KXN74885.1"/>
    </source>
</evidence>
<evidence type="ECO:0000256" key="4">
    <source>
        <dbReference type="ARBA" id="ARBA00022927"/>
    </source>
</evidence>
<dbReference type="GO" id="GO:0005829">
    <property type="term" value="C:cytosol"/>
    <property type="evidence" value="ECO:0007669"/>
    <property type="project" value="EnsemblFungi"/>
</dbReference>
<dbReference type="GO" id="GO:0006896">
    <property type="term" value="P:Golgi to vacuole transport"/>
    <property type="evidence" value="ECO:0007669"/>
    <property type="project" value="EnsemblFungi"/>
</dbReference>
<keyword evidence="5" id="KW-0472">Membrane</keyword>
<dbReference type="Gene3D" id="1.25.40.60">
    <property type="match status" value="1"/>
</dbReference>
<dbReference type="AlphaFoldDB" id="A0A137PIS8"/>
<dbReference type="GO" id="GO:0000011">
    <property type="term" value="P:vacuole inheritance"/>
    <property type="evidence" value="ECO:0007669"/>
    <property type="project" value="EnsemblFungi"/>
</dbReference>
<dbReference type="GO" id="GO:0048210">
    <property type="term" value="P:Golgi vesicle fusion to target membrane"/>
    <property type="evidence" value="ECO:0007669"/>
    <property type="project" value="EnsemblFungi"/>
</dbReference>
<feature type="region of interest" description="Disordered" evidence="7">
    <location>
        <begin position="493"/>
        <end position="512"/>
    </location>
</feature>
<dbReference type="GO" id="GO:0051082">
    <property type="term" value="F:unfolded protein binding"/>
    <property type="evidence" value="ECO:0007669"/>
    <property type="project" value="EnsemblFungi"/>
</dbReference>
<dbReference type="PIRSF" id="PIRSF005715">
    <property type="entry name" value="VPS45_Sec1"/>
    <property type="match status" value="1"/>
</dbReference>
<dbReference type="PANTHER" id="PTHR11679">
    <property type="entry name" value="VESICLE PROTEIN SORTING-ASSOCIATED"/>
    <property type="match status" value="1"/>
</dbReference>
<evidence type="ECO:0000256" key="7">
    <source>
        <dbReference type="SAM" id="MobiDB-lite"/>
    </source>
</evidence>
<name>A0A137PIS8_CONC2</name>
<comment type="similarity">
    <text evidence="2">Belongs to the STXBP/unc-18/SEC1 family.</text>
</comment>